<keyword evidence="4 7" id="KW-0812">Transmembrane</keyword>
<evidence type="ECO:0000256" key="1">
    <source>
        <dbReference type="ARBA" id="ARBA00004651"/>
    </source>
</evidence>
<dbReference type="Pfam" id="PF04239">
    <property type="entry name" value="DUF421"/>
    <property type="match status" value="1"/>
</dbReference>
<comment type="similarity">
    <text evidence="2">Belongs to the UPF0702 family.</text>
</comment>
<feature type="transmembrane region" description="Helical" evidence="7">
    <location>
        <begin position="42"/>
        <end position="61"/>
    </location>
</feature>
<dbReference type="InterPro" id="IPR007353">
    <property type="entry name" value="DUF421"/>
</dbReference>
<proteinExistence type="inferred from homology"/>
<name>A0ABU6PQ58_9BACL</name>
<comment type="caution">
    <text evidence="9">The sequence shown here is derived from an EMBL/GenBank/DDBJ whole genome shotgun (WGS) entry which is preliminary data.</text>
</comment>
<comment type="subcellular location">
    <subcellularLocation>
        <location evidence="1">Cell membrane</location>
        <topology evidence="1">Multi-pass membrane protein</topology>
    </subcellularLocation>
</comment>
<evidence type="ECO:0000256" key="5">
    <source>
        <dbReference type="ARBA" id="ARBA00022989"/>
    </source>
</evidence>
<evidence type="ECO:0000256" key="6">
    <source>
        <dbReference type="ARBA" id="ARBA00023136"/>
    </source>
</evidence>
<evidence type="ECO:0000313" key="9">
    <source>
        <dbReference type="EMBL" id="MED5016512.1"/>
    </source>
</evidence>
<dbReference type="PANTHER" id="PTHR34582:SF5">
    <property type="entry name" value="UPF0702 TRANSMEMBRANE PROTEIN YETF"/>
    <property type="match status" value="1"/>
</dbReference>
<sequence>MDFFNGQDSLTVIEWIMRSIVAFIFLIIAAKMMGQRSISGLRFLDFIIALVLGNIIAHPLSDEHLGLKGSIISTFSIVFLYVAAVWLSLKIPFLKHFFDPPAIPLVQDGKLDYRNLLKAKLPIEFLYAELRKSNVEDISKVAFAAWEPGGTLSVFLNTAYQPVTPADLKLTTQPFNLTKPIITDGHTEHALLREIGKDTVWLETEIRPHEINNVILATVDSKLSIQVHVIREPKTP</sequence>
<evidence type="ECO:0000256" key="7">
    <source>
        <dbReference type="SAM" id="Phobius"/>
    </source>
</evidence>
<dbReference type="Gene3D" id="3.30.240.20">
    <property type="entry name" value="bsu07140 like domains"/>
    <property type="match status" value="2"/>
</dbReference>
<gene>
    <name evidence="9" type="ORF">P9847_04230</name>
</gene>
<feature type="transmembrane region" description="Helical" evidence="7">
    <location>
        <begin position="67"/>
        <end position="89"/>
    </location>
</feature>
<evidence type="ECO:0000313" key="10">
    <source>
        <dbReference type="Proteomes" id="UP001343257"/>
    </source>
</evidence>
<evidence type="ECO:0000256" key="3">
    <source>
        <dbReference type="ARBA" id="ARBA00022475"/>
    </source>
</evidence>
<keyword evidence="5 7" id="KW-1133">Transmembrane helix</keyword>
<dbReference type="EMBL" id="JARTLD010000009">
    <property type="protein sequence ID" value="MED5016512.1"/>
    <property type="molecule type" value="Genomic_DNA"/>
</dbReference>
<evidence type="ECO:0000259" key="8">
    <source>
        <dbReference type="Pfam" id="PF04239"/>
    </source>
</evidence>
<organism evidence="9 10">
    <name type="scientific">Paenibacillus chibensis</name>
    <dbReference type="NCBI Taxonomy" id="59846"/>
    <lineage>
        <taxon>Bacteria</taxon>
        <taxon>Bacillati</taxon>
        <taxon>Bacillota</taxon>
        <taxon>Bacilli</taxon>
        <taxon>Bacillales</taxon>
        <taxon>Paenibacillaceae</taxon>
        <taxon>Paenibacillus</taxon>
    </lineage>
</organism>
<dbReference type="Proteomes" id="UP001343257">
    <property type="component" value="Unassembled WGS sequence"/>
</dbReference>
<keyword evidence="3" id="KW-1003">Cell membrane</keyword>
<evidence type="ECO:0000256" key="2">
    <source>
        <dbReference type="ARBA" id="ARBA00006448"/>
    </source>
</evidence>
<dbReference type="InterPro" id="IPR023090">
    <property type="entry name" value="UPF0702_alpha/beta_dom_sf"/>
</dbReference>
<keyword evidence="6 7" id="KW-0472">Membrane</keyword>
<dbReference type="RefSeq" id="WP_328275642.1">
    <property type="nucleotide sequence ID" value="NZ_JARTLD010000009.1"/>
</dbReference>
<evidence type="ECO:0000256" key="4">
    <source>
        <dbReference type="ARBA" id="ARBA00022692"/>
    </source>
</evidence>
<accession>A0ABU6PQ58</accession>
<feature type="domain" description="YetF C-terminal" evidence="8">
    <location>
        <begin position="90"/>
        <end position="219"/>
    </location>
</feature>
<keyword evidence="10" id="KW-1185">Reference proteome</keyword>
<dbReference type="PANTHER" id="PTHR34582">
    <property type="entry name" value="UPF0702 TRANSMEMBRANE PROTEIN YCAP"/>
    <property type="match status" value="1"/>
</dbReference>
<reference evidence="9 10" key="1">
    <citation type="submission" date="2023-03" db="EMBL/GenBank/DDBJ databases">
        <title>Bacillus Genome Sequencing.</title>
        <authorList>
            <person name="Dunlap C."/>
        </authorList>
    </citation>
    <scope>NUCLEOTIDE SEQUENCE [LARGE SCALE GENOMIC DNA]</scope>
    <source>
        <strain evidence="9 10">NRS-52</strain>
    </source>
</reference>
<protein>
    <submittedName>
        <fullName evidence="9">DUF421 domain-containing protein</fullName>
    </submittedName>
</protein>
<feature type="transmembrane region" description="Helical" evidence="7">
    <location>
        <begin position="12"/>
        <end position="30"/>
    </location>
</feature>